<gene>
    <name evidence="1" type="ORF">ACFQZP_29765</name>
</gene>
<sequence length="112" mass="11756">MAEPLPLEVAATLNALRTGSDPLSSALRAQLPYAGVVRRCGCGCATVDVAVDQTAVPPAPAHGNPAADAWYAEPEDAGVMVFTKDGYLSLLEIYSASSEPISTWREPPSVER</sequence>
<proteinExistence type="predicted"/>
<organism evidence="1 2">
    <name type="scientific">Streptomyces lutosisoli</name>
    <dbReference type="NCBI Taxonomy" id="2665721"/>
    <lineage>
        <taxon>Bacteria</taxon>
        <taxon>Bacillati</taxon>
        <taxon>Actinomycetota</taxon>
        <taxon>Actinomycetes</taxon>
        <taxon>Kitasatosporales</taxon>
        <taxon>Streptomycetaceae</taxon>
        <taxon>Streptomyces</taxon>
    </lineage>
</organism>
<dbReference type="EMBL" id="JBHTEC010000001">
    <property type="protein sequence ID" value="MFD0285803.1"/>
    <property type="molecule type" value="Genomic_DNA"/>
</dbReference>
<dbReference type="RefSeq" id="WP_381251222.1">
    <property type="nucleotide sequence ID" value="NZ_JBHTBI010000006.1"/>
</dbReference>
<accession>A0ABW2VMX5</accession>
<protein>
    <submittedName>
        <fullName evidence="1">Uncharacterized protein</fullName>
    </submittedName>
</protein>
<name>A0ABW2VMX5_9ACTN</name>
<evidence type="ECO:0000313" key="1">
    <source>
        <dbReference type="EMBL" id="MFD0285803.1"/>
    </source>
</evidence>
<keyword evidence="2" id="KW-1185">Reference proteome</keyword>
<comment type="caution">
    <text evidence="1">The sequence shown here is derived from an EMBL/GenBank/DDBJ whole genome shotgun (WGS) entry which is preliminary data.</text>
</comment>
<dbReference type="Proteomes" id="UP001596957">
    <property type="component" value="Unassembled WGS sequence"/>
</dbReference>
<evidence type="ECO:0000313" key="2">
    <source>
        <dbReference type="Proteomes" id="UP001596957"/>
    </source>
</evidence>
<reference evidence="2" key="1">
    <citation type="journal article" date="2019" name="Int. J. Syst. Evol. Microbiol.">
        <title>The Global Catalogue of Microorganisms (GCM) 10K type strain sequencing project: providing services to taxonomists for standard genome sequencing and annotation.</title>
        <authorList>
            <consortium name="The Broad Institute Genomics Platform"/>
            <consortium name="The Broad Institute Genome Sequencing Center for Infectious Disease"/>
            <person name="Wu L."/>
            <person name="Ma J."/>
        </authorList>
    </citation>
    <scope>NUCLEOTIDE SEQUENCE [LARGE SCALE GENOMIC DNA]</scope>
    <source>
        <strain evidence="2">CGMCC 4.7198</strain>
    </source>
</reference>